<dbReference type="Gene3D" id="1.25.40.10">
    <property type="entry name" value="Tetratricopeptide repeat domain"/>
    <property type="match status" value="1"/>
</dbReference>
<evidence type="ECO:0000313" key="3">
    <source>
        <dbReference type="EMBL" id="QEL15784.1"/>
    </source>
</evidence>
<dbReference type="EMBL" id="CP042425">
    <property type="protein sequence ID" value="QEL15784.1"/>
    <property type="molecule type" value="Genomic_DNA"/>
</dbReference>
<protein>
    <recommendedName>
        <fullName evidence="5">Tetratricopeptide repeat protein</fullName>
    </recommendedName>
</protein>
<gene>
    <name evidence="3" type="ORF">PX52LOC_02720</name>
</gene>
<evidence type="ECO:0000313" key="4">
    <source>
        <dbReference type="Proteomes" id="UP000324974"/>
    </source>
</evidence>
<dbReference type="InterPro" id="IPR011990">
    <property type="entry name" value="TPR-like_helical_dom_sf"/>
</dbReference>
<dbReference type="KEGG" id="lrs:PX52LOC_02720"/>
<keyword evidence="4" id="KW-1185">Reference proteome</keyword>
<proteinExistence type="predicted"/>
<reference evidence="4" key="1">
    <citation type="submission" date="2019-08" db="EMBL/GenBank/DDBJ databases">
        <title>Limnoglobus roseus gen. nov., sp. nov., a novel freshwater planctomycete with a giant genome from the family Gemmataceae.</title>
        <authorList>
            <person name="Kulichevskaya I.S."/>
            <person name="Naumoff D.G."/>
            <person name="Miroshnikov K."/>
            <person name="Ivanova A."/>
            <person name="Philippov D.A."/>
            <person name="Hakobyan A."/>
            <person name="Rijpstra I.C."/>
            <person name="Sinninghe Damste J.S."/>
            <person name="Liesack W."/>
            <person name="Dedysh S.N."/>
        </authorList>
    </citation>
    <scope>NUCLEOTIDE SEQUENCE [LARGE SCALE GENOMIC DNA]</scope>
    <source>
        <strain evidence="4">PX52</strain>
    </source>
</reference>
<dbReference type="OrthoDB" id="277332at2"/>
<keyword evidence="2" id="KW-0732">Signal</keyword>
<feature type="signal peptide" evidence="2">
    <location>
        <begin position="1"/>
        <end position="18"/>
    </location>
</feature>
<organism evidence="3 4">
    <name type="scientific">Limnoglobus roseus</name>
    <dbReference type="NCBI Taxonomy" id="2598579"/>
    <lineage>
        <taxon>Bacteria</taxon>
        <taxon>Pseudomonadati</taxon>
        <taxon>Planctomycetota</taxon>
        <taxon>Planctomycetia</taxon>
        <taxon>Gemmatales</taxon>
        <taxon>Gemmataceae</taxon>
        <taxon>Limnoglobus</taxon>
    </lineage>
</organism>
<dbReference type="RefSeq" id="WP_149110564.1">
    <property type="nucleotide sequence ID" value="NZ_CP042425.1"/>
</dbReference>
<dbReference type="SUPFAM" id="SSF48452">
    <property type="entry name" value="TPR-like"/>
    <property type="match status" value="1"/>
</dbReference>
<dbReference type="Proteomes" id="UP000324974">
    <property type="component" value="Chromosome"/>
</dbReference>
<dbReference type="AlphaFoldDB" id="A0A5C1AF68"/>
<feature type="transmembrane region" description="Helical" evidence="1">
    <location>
        <begin position="323"/>
        <end position="345"/>
    </location>
</feature>
<evidence type="ECO:0008006" key="5">
    <source>
        <dbReference type="Google" id="ProtNLM"/>
    </source>
</evidence>
<feature type="chain" id="PRO_5022973883" description="Tetratricopeptide repeat protein" evidence="2">
    <location>
        <begin position="19"/>
        <end position="355"/>
    </location>
</feature>
<keyword evidence="1" id="KW-0472">Membrane</keyword>
<evidence type="ECO:0000256" key="1">
    <source>
        <dbReference type="SAM" id="Phobius"/>
    </source>
</evidence>
<accession>A0A5C1AF68</accession>
<name>A0A5C1AF68_9BACT</name>
<keyword evidence="1" id="KW-0812">Transmembrane</keyword>
<evidence type="ECO:0000256" key="2">
    <source>
        <dbReference type="SAM" id="SignalP"/>
    </source>
</evidence>
<sequence>MMRLATLALVLLPVSASAGVYSTAEPTPFAAQPDGTAEELSFKPDKSGRFKQELTKYELLLNPEKKSPERDAVLARLKTQQTPADHAADLIRLGKLDEALNVLEPHTRERVPDFRVLANLAHVYAARGDWSDAVIKHHSAWLDSEFPGDLPGTSPAQLKWLQRVEKDFYPHWLKAHQEQVAHKVPAESEDVLPLFGMKFVNDAGQYEPGKVAAAERAKLPPDAIAITQQLLLWSPTDTQLVWLLAELYAADGRFRESDILFDDCVRSRYYSNRKILMAHRDAVRRVVATLPAVADDPVLISSPVEKPKKVATLEDLGLSENSLIAFGVVFGGFAVALIGLQIRSVRRRARLRARR</sequence>
<keyword evidence="1" id="KW-1133">Transmembrane helix</keyword>